<dbReference type="SMART" id="SM00563">
    <property type="entry name" value="PlsC"/>
    <property type="match status" value="1"/>
</dbReference>
<dbReference type="GO" id="GO:0016746">
    <property type="term" value="F:acyltransferase activity"/>
    <property type="evidence" value="ECO:0007669"/>
    <property type="project" value="UniProtKB-KW"/>
</dbReference>
<protein>
    <submittedName>
        <fullName evidence="2">Putative phospholipid/glycerol acyltransferase</fullName>
    </submittedName>
</protein>
<dbReference type="SUPFAM" id="SSF69593">
    <property type="entry name" value="Glycerol-3-phosphate (1)-acyltransferase"/>
    <property type="match status" value="1"/>
</dbReference>
<proteinExistence type="predicted"/>
<sequence>MLRSKHHFFIYPFFQHYTRWLLKRHFHRVTIEGSFDDQAKPLLLIGNHIGWWDGFWAMYLKLEVLKRKFHFMMQEDQLLRFRFFNYTGAFSVNRKSRELLESLQYAASLLHDPANMVLIYPQGKLQSLYCTNFRFEKGIERILQGREGAVQLLMSVNMIDYLAHPKPSLYIYLRSYDGPFRREALEEAYNRFYADCLTIQTARTE</sequence>
<dbReference type="AlphaFoldDB" id="A0A117LZK6"/>
<dbReference type="EMBL" id="LGGN01000346">
    <property type="protein sequence ID" value="KUK75879.1"/>
    <property type="molecule type" value="Genomic_DNA"/>
</dbReference>
<keyword evidence="2" id="KW-0012">Acyltransferase</keyword>
<evidence type="ECO:0000313" key="3">
    <source>
        <dbReference type="Proteomes" id="UP000053860"/>
    </source>
</evidence>
<dbReference type="Proteomes" id="UP000053860">
    <property type="component" value="Unassembled WGS sequence"/>
</dbReference>
<accession>A0A117LZK6</accession>
<organism evidence="2 3">
    <name type="scientific">Proteiniphilum acetatigenes</name>
    <dbReference type="NCBI Taxonomy" id="294710"/>
    <lineage>
        <taxon>Bacteria</taxon>
        <taxon>Pseudomonadati</taxon>
        <taxon>Bacteroidota</taxon>
        <taxon>Bacteroidia</taxon>
        <taxon>Bacteroidales</taxon>
        <taxon>Dysgonomonadaceae</taxon>
        <taxon>Proteiniphilum</taxon>
    </lineage>
</organism>
<reference evidence="3" key="1">
    <citation type="journal article" date="2015" name="MBio">
        <title>Genome-Resolved Metagenomic Analysis Reveals Roles for Candidate Phyla and Other Microbial Community Members in Biogeochemical Transformations in Oil Reservoirs.</title>
        <authorList>
            <person name="Hu P."/>
            <person name="Tom L."/>
            <person name="Singh A."/>
            <person name="Thomas B.C."/>
            <person name="Baker B.J."/>
            <person name="Piceno Y.M."/>
            <person name="Andersen G.L."/>
            <person name="Banfield J.F."/>
        </authorList>
    </citation>
    <scope>NUCLEOTIDE SEQUENCE [LARGE SCALE GENOMIC DNA]</scope>
</reference>
<feature type="domain" description="Phospholipid/glycerol acyltransferase" evidence="1">
    <location>
        <begin position="42"/>
        <end position="179"/>
    </location>
</feature>
<gene>
    <name evidence="2" type="ORF">XD92_1466</name>
</gene>
<name>A0A117LZK6_9BACT</name>
<dbReference type="InterPro" id="IPR002123">
    <property type="entry name" value="Plipid/glycerol_acylTrfase"/>
</dbReference>
<evidence type="ECO:0000313" key="2">
    <source>
        <dbReference type="EMBL" id="KUK75879.1"/>
    </source>
</evidence>
<dbReference type="Pfam" id="PF01553">
    <property type="entry name" value="Acyltransferase"/>
    <property type="match status" value="1"/>
</dbReference>
<dbReference type="CDD" id="cd06551">
    <property type="entry name" value="LPLAT"/>
    <property type="match status" value="1"/>
</dbReference>
<comment type="caution">
    <text evidence="2">The sequence shown here is derived from an EMBL/GenBank/DDBJ whole genome shotgun (WGS) entry which is preliminary data.</text>
</comment>
<keyword evidence="2" id="KW-0808">Transferase</keyword>
<evidence type="ECO:0000259" key="1">
    <source>
        <dbReference type="SMART" id="SM00563"/>
    </source>
</evidence>